<evidence type="ECO:0000313" key="2">
    <source>
        <dbReference type="EMBL" id="KAK9180800.1"/>
    </source>
</evidence>
<gene>
    <name evidence="2" type="ORF">WN944_023935</name>
</gene>
<accession>A0AAP0QC38</accession>
<dbReference type="AlphaFoldDB" id="A0AAP0QC38"/>
<keyword evidence="1" id="KW-0472">Membrane</keyword>
<sequence length="77" mass="8852">MDPMFFTTMFAPSFLVSGDSFCRSFGFGSFKAWVVAKLFYLLNGYLLLVLVNAKLKKEKRVVRDDAWDDTLMVKPMV</sequence>
<evidence type="ECO:0000256" key="1">
    <source>
        <dbReference type="SAM" id="Phobius"/>
    </source>
</evidence>
<keyword evidence="1" id="KW-1133">Transmembrane helix</keyword>
<feature type="transmembrane region" description="Helical" evidence="1">
    <location>
        <begin position="32"/>
        <end position="53"/>
    </location>
</feature>
<comment type="caution">
    <text evidence="2">The sequence shown here is derived from an EMBL/GenBank/DDBJ whole genome shotgun (WGS) entry which is preliminary data.</text>
</comment>
<reference evidence="2 3" key="1">
    <citation type="submission" date="2024-05" db="EMBL/GenBank/DDBJ databases">
        <title>Haplotype-resolved chromosome-level genome assembly of Huyou (Citrus changshanensis).</title>
        <authorList>
            <person name="Miao C."/>
            <person name="Chen W."/>
            <person name="Wu Y."/>
            <person name="Wang L."/>
            <person name="Zhao S."/>
            <person name="Grierson D."/>
            <person name="Xu C."/>
            <person name="Chen K."/>
        </authorList>
    </citation>
    <scope>NUCLEOTIDE SEQUENCE [LARGE SCALE GENOMIC DNA]</scope>
    <source>
        <strain evidence="2">01-14</strain>
        <tissue evidence="2">Leaf</tissue>
    </source>
</reference>
<keyword evidence="1" id="KW-0812">Transmembrane</keyword>
<organism evidence="2 3">
    <name type="scientific">Citrus x changshan-huyou</name>
    <dbReference type="NCBI Taxonomy" id="2935761"/>
    <lineage>
        <taxon>Eukaryota</taxon>
        <taxon>Viridiplantae</taxon>
        <taxon>Streptophyta</taxon>
        <taxon>Embryophyta</taxon>
        <taxon>Tracheophyta</taxon>
        <taxon>Spermatophyta</taxon>
        <taxon>Magnoliopsida</taxon>
        <taxon>eudicotyledons</taxon>
        <taxon>Gunneridae</taxon>
        <taxon>Pentapetalae</taxon>
        <taxon>rosids</taxon>
        <taxon>malvids</taxon>
        <taxon>Sapindales</taxon>
        <taxon>Rutaceae</taxon>
        <taxon>Aurantioideae</taxon>
        <taxon>Citrus</taxon>
    </lineage>
</organism>
<keyword evidence="3" id="KW-1185">Reference proteome</keyword>
<proteinExistence type="predicted"/>
<evidence type="ECO:0008006" key="4">
    <source>
        <dbReference type="Google" id="ProtNLM"/>
    </source>
</evidence>
<protein>
    <recommendedName>
        <fullName evidence="4">Transmembrane protein</fullName>
    </recommendedName>
</protein>
<dbReference type="Proteomes" id="UP001428341">
    <property type="component" value="Unassembled WGS sequence"/>
</dbReference>
<name>A0AAP0QC38_9ROSI</name>
<dbReference type="EMBL" id="JBCGBO010000024">
    <property type="protein sequence ID" value="KAK9180800.1"/>
    <property type="molecule type" value="Genomic_DNA"/>
</dbReference>
<evidence type="ECO:0000313" key="3">
    <source>
        <dbReference type="Proteomes" id="UP001428341"/>
    </source>
</evidence>